<accession>A0A0G4MSH0</accession>
<evidence type="ECO:0000313" key="2">
    <source>
        <dbReference type="EMBL" id="CRK37179.1"/>
    </source>
</evidence>
<protein>
    <recommendedName>
        <fullName evidence="4">Cell wall biogenesis protein Mhp1</fullName>
    </recommendedName>
</protein>
<proteinExistence type="predicted"/>
<feature type="compositionally biased region" description="Polar residues" evidence="1">
    <location>
        <begin position="1132"/>
        <end position="1142"/>
    </location>
</feature>
<sequence length="1306" mass="142858">MEHVHGVDVSWMTHGSPKASVGSDAPSPTTPTSPVAATNGNTVAENGALPKPIPTTRPGVRRTESSEKPGPNGTPPHRRNSWFSSISSKFSSSPNPSTTAPSSSPTAPQPQTTPPKDTTPAPPKAVPSRNAVLQHATKPDGDLPYTPAPPSRGQSSFLGVFRRLSSSGGALHNSQRGNHGLVERKILNVDRNRERCAIAALHQAKLRRVAFSVDVEIAPMPKYTDAENGVKSTVPADKSTKRKLTEKGEGEALKNPKTIEEQKEQEGVVKATGEQLPKEPEKEGSEVAQQQQKQDVAANAPTLADKEREARKKEKKKKSEEERKARKEKKRKLAEANGTVPMEIHLDDSDSSGEVSPAAPPPVEAPKTTAYPTTNPVRIYRRCCQLRETPILKRITEQLNDPANLSSDVGVVEKLDLTGYWMQLPDLITLGDYLAVVPVKEVILENCGLSDEGLRVILAGLLAARRPESRRRKQVTHPEGLTRQGGVVERLVLKNNKLGVDGWKHTCLFIYLCRTLRHLDLSMVPLPRPVSPKTHPGHRPLHLPHLHHQPEEITLASLFSKAVGQRLAGSTLELLHIGGIDPTSEELGTIIDGVIECGVKRLGLAHNNIDDKGLEHVARWVTSGNCVGLDLGGNDLRENLEVFANAISSDSPLWGLSLAECNLRAGTLCKILPKLVPLDNFRFIDLSHNQDLCRTEPSAISLLRKYLPKLENLRRIHLADVAMSSEQAIALAEILPEVQNLAHISFLENPDLVNLADAQTEESQEEACALYASLLAATRVSNTMVCVDIDVPSERSGEIVKAMAKQVVAYCLRNLQRFPIAEISSAVQALSDGQDAPAGQEPPYPDVLAHLVGHDVLNQDEVASDDESAPDDDYVIGGTGVVKALTCCLKNRGDESRRQSGEFIREVEGGITLPAIPQPRLPHGKAKVMSKHLLASARKIRVRLQPAIARAKNNASDEENYRKLMFLDTTLANIIKRFEDEFPDTRVDESTEQTVADAASAKSDQLGTSLSSELDPEQIAIPGDESRRQSGEFIREVEGGITLPAIPQPRLPHGKAKVMSKHLLASARKIRVRLQPAIARAKNNASDEENYRKLMFLDTTLANIIKRFEDEFPDTRVDESTEQTVADAASAKSDQLGTSLSSELDPEQIAIPSDPEDDLDLQVRPSVSRSNSIMSHTSRALADEEGRILRAGHKFRSGIIKPEHYGLLNSPDELSFEPKHEASMLDMVEELDDPALSRKAKEKGIIRLFREDRVEISEALRRVDPEYWERFVESQEKARGNVQVSSVTNGGAKPAQGDESAVVDDA</sequence>
<keyword evidence="3" id="KW-1185">Reference proteome</keyword>
<gene>
    <name evidence="2" type="ORF">BN1708_007368</name>
</gene>
<feature type="compositionally biased region" description="Low complexity" evidence="1">
    <location>
        <begin position="288"/>
        <end position="300"/>
    </location>
</feature>
<feature type="compositionally biased region" description="Basic and acidic residues" evidence="1">
    <location>
        <begin position="276"/>
        <end position="285"/>
    </location>
</feature>
<feature type="region of interest" description="Disordered" evidence="1">
    <location>
        <begin position="1"/>
        <end position="156"/>
    </location>
</feature>
<organism evidence="2 3">
    <name type="scientific">Verticillium longisporum</name>
    <name type="common">Verticillium dahliae var. longisporum</name>
    <dbReference type="NCBI Taxonomy" id="100787"/>
    <lineage>
        <taxon>Eukaryota</taxon>
        <taxon>Fungi</taxon>
        <taxon>Dikarya</taxon>
        <taxon>Ascomycota</taxon>
        <taxon>Pezizomycotina</taxon>
        <taxon>Sordariomycetes</taxon>
        <taxon>Hypocreomycetidae</taxon>
        <taxon>Glomerellales</taxon>
        <taxon>Plectosphaerellaceae</taxon>
        <taxon>Verticillium</taxon>
    </lineage>
</organism>
<evidence type="ECO:0000256" key="1">
    <source>
        <dbReference type="SAM" id="MobiDB-lite"/>
    </source>
</evidence>
<feature type="compositionally biased region" description="Low complexity" evidence="1">
    <location>
        <begin position="23"/>
        <end position="38"/>
    </location>
</feature>
<feature type="compositionally biased region" description="Basic and acidic residues" evidence="1">
    <location>
        <begin position="243"/>
        <end position="267"/>
    </location>
</feature>
<feature type="compositionally biased region" description="Low complexity" evidence="1">
    <location>
        <begin position="81"/>
        <end position="106"/>
    </location>
</feature>
<dbReference type="STRING" id="100787.A0A0G4MSH0"/>
<evidence type="ECO:0000313" key="3">
    <source>
        <dbReference type="Proteomes" id="UP000044602"/>
    </source>
</evidence>
<evidence type="ECO:0008006" key="4">
    <source>
        <dbReference type="Google" id="ProtNLM"/>
    </source>
</evidence>
<dbReference type="Gene3D" id="3.80.10.10">
    <property type="entry name" value="Ribonuclease Inhibitor"/>
    <property type="match status" value="2"/>
</dbReference>
<dbReference type="InterPro" id="IPR032675">
    <property type="entry name" value="LRR_dom_sf"/>
</dbReference>
<dbReference type="Proteomes" id="UP000044602">
    <property type="component" value="Unassembled WGS sequence"/>
</dbReference>
<name>A0A0G4MSH0_VERLO</name>
<feature type="region of interest" description="Disordered" evidence="1">
    <location>
        <begin position="1128"/>
        <end position="1157"/>
    </location>
</feature>
<feature type="compositionally biased region" description="Basic and acidic residues" evidence="1">
    <location>
        <begin position="304"/>
        <end position="325"/>
    </location>
</feature>
<dbReference type="EMBL" id="CVQH01024638">
    <property type="protein sequence ID" value="CRK37179.1"/>
    <property type="molecule type" value="Genomic_DNA"/>
</dbReference>
<reference evidence="2 3" key="1">
    <citation type="submission" date="2015-05" db="EMBL/GenBank/DDBJ databases">
        <authorList>
            <person name="Wang D.B."/>
            <person name="Wang M."/>
        </authorList>
    </citation>
    <scope>NUCLEOTIDE SEQUENCE [LARGE SCALE GENOMIC DNA]</scope>
    <source>
        <strain evidence="2">VL1</strain>
    </source>
</reference>
<dbReference type="SUPFAM" id="SSF52047">
    <property type="entry name" value="RNI-like"/>
    <property type="match status" value="1"/>
</dbReference>
<feature type="region of interest" description="Disordered" evidence="1">
    <location>
        <begin position="225"/>
        <end position="371"/>
    </location>
</feature>
<feature type="region of interest" description="Disordered" evidence="1">
    <location>
        <begin position="1275"/>
        <end position="1306"/>
    </location>
</feature>